<dbReference type="Gene3D" id="3.90.550.10">
    <property type="entry name" value="Spore Coat Polysaccharide Biosynthesis Protein SpsA, Chain A"/>
    <property type="match status" value="1"/>
</dbReference>
<keyword evidence="3" id="KW-1185">Reference proteome</keyword>
<proteinExistence type="predicted"/>
<dbReference type="InterPro" id="IPR025877">
    <property type="entry name" value="MobA-like_NTP_Trfase"/>
</dbReference>
<dbReference type="OrthoDB" id="285216at2"/>
<sequence length="219" mass="24041">MNRKIWVLLLAAGYSRRMGTCKLLLPIGEETMLRHTVKKALLTRTDGVVVVVNAEIPELANQIGDLPVVILTNQTSNGGMSSSLRFGIEYLLENSAEAAVVLLADQPEIDPSVVNRTVVRYQQTGAPVVQAVYRGTPGHPVLFDRTVFRELQAITGDQGGREVVRKYLAARETVDETTAVPEDIDTFEDYQRVVERSKGTSRAKASGMPGRAIKGGYWI</sequence>
<dbReference type="GO" id="GO:0016779">
    <property type="term" value="F:nucleotidyltransferase activity"/>
    <property type="evidence" value="ECO:0007669"/>
    <property type="project" value="UniProtKB-ARBA"/>
</dbReference>
<organism evidence="2 3">
    <name type="scientific">Effusibacillus lacus</name>
    <dbReference type="NCBI Taxonomy" id="1348429"/>
    <lineage>
        <taxon>Bacteria</taxon>
        <taxon>Bacillati</taxon>
        <taxon>Bacillota</taxon>
        <taxon>Bacilli</taxon>
        <taxon>Bacillales</taxon>
        <taxon>Alicyclobacillaceae</taxon>
        <taxon>Effusibacillus</taxon>
    </lineage>
</organism>
<dbReference type="SUPFAM" id="SSF53448">
    <property type="entry name" value="Nucleotide-diphospho-sugar transferases"/>
    <property type="match status" value="1"/>
</dbReference>
<evidence type="ECO:0000313" key="2">
    <source>
        <dbReference type="EMBL" id="GAX90028.1"/>
    </source>
</evidence>
<dbReference type="Proteomes" id="UP000217785">
    <property type="component" value="Unassembled WGS sequence"/>
</dbReference>
<protein>
    <recommendedName>
        <fullName evidence="1">MobA-like NTP transferase domain-containing protein</fullName>
    </recommendedName>
</protein>
<reference evidence="3" key="1">
    <citation type="submission" date="2017-07" db="EMBL/GenBank/DDBJ databases">
        <title>Draft genome sequence of Effusibacillus lacus strain skLN1.</title>
        <authorList>
            <person name="Watanabe M."/>
            <person name="Kojima H."/>
            <person name="Fukui M."/>
        </authorList>
    </citation>
    <scope>NUCLEOTIDE SEQUENCE [LARGE SCALE GENOMIC DNA]</scope>
    <source>
        <strain evidence="3">skLN1</strain>
    </source>
</reference>
<name>A0A292YJC0_9BACL</name>
<dbReference type="CDD" id="cd04182">
    <property type="entry name" value="GT_2_like_f"/>
    <property type="match status" value="1"/>
</dbReference>
<dbReference type="AlphaFoldDB" id="A0A292YJC0"/>
<dbReference type="RefSeq" id="WP_096181730.1">
    <property type="nucleotide sequence ID" value="NZ_BDUF01000044.1"/>
</dbReference>
<comment type="caution">
    <text evidence="2">The sequence shown here is derived from an EMBL/GenBank/DDBJ whole genome shotgun (WGS) entry which is preliminary data.</text>
</comment>
<dbReference type="EMBL" id="BDUF01000044">
    <property type="protein sequence ID" value="GAX90028.1"/>
    <property type="molecule type" value="Genomic_DNA"/>
</dbReference>
<dbReference type="InterPro" id="IPR029044">
    <property type="entry name" value="Nucleotide-diphossugar_trans"/>
</dbReference>
<dbReference type="PANTHER" id="PTHR43777">
    <property type="entry name" value="MOLYBDENUM COFACTOR CYTIDYLYLTRANSFERASE"/>
    <property type="match status" value="1"/>
</dbReference>
<accession>A0A292YJC0</accession>
<dbReference type="Pfam" id="PF12804">
    <property type="entry name" value="NTP_transf_3"/>
    <property type="match status" value="1"/>
</dbReference>
<feature type="domain" description="MobA-like NTP transferase" evidence="1">
    <location>
        <begin position="8"/>
        <end position="167"/>
    </location>
</feature>
<gene>
    <name evidence="2" type="ORF">EFBL_1654</name>
</gene>
<evidence type="ECO:0000259" key="1">
    <source>
        <dbReference type="Pfam" id="PF12804"/>
    </source>
</evidence>
<evidence type="ECO:0000313" key="3">
    <source>
        <dbReference type="Proteomes" id="UP000217785"/>
    </source>
</evidence>
<dbReference type="PANTHER" id="PTHR43777:SF1">
    <property type="entry name" value="MOLYBDENUM COFACTOR CYTIDYLYLTRANSFERASE"/>
    <property type="match status" value="1"/>
</dbReference>